<dbReference type="STRING" id="400682.A0A1X7U9V5"/>
<reference evidence="6" key="1">
    <citation type="journal article" date="2010" name="Nature">
        <title>The Amphimedon queenslandica genome and the evolution of animal complexity.</title>
        <authorList>
            <person name="Srivastava M."/>
            <person name="Simakov O."/>
            <person name="Chapman J."/>
            <person name="Fahey B."/>
            <person name="Gauthier M.E."/>
            <person name="Mitros T."/>
            <person name="Richards G.S."/>
            <person name="Conaco C."/>
            <person name="Dacre M."/>
            <person name="Hellsten U."/>
            <person name="Larroux C."/>
            <person name="Putnam N.H."/>
            <person name="Stanke M."/>
            <person name="Adamska M."/>
            <person name="Darling A."/>
            <person name="Degnan S.M."/>
            <person name="Oakley T.H."/>
            <person name="Plachetzki D.C."/>
            <person name="Zhai Y."/>
            <person name="Adamski M."/>
            <person name="Calcino A."/>
            <person name="Cummins S.F."/>
            <person name="Goodstein D.M."/>
            <person name="Harris C."/>
            <person name="Jackson D.J."/>
            <person name="Leys S.P."/>
            <person name="Shu S."/>
            <person name="Woodcroft B.J."/>
            <person name="Vervoort M."/>
            <person name="Kosik K.S."/>
            <person name="Manning G."/>
            <person name="Degnan B.M."/>
            <person name="Rokhsar D.S."/>
        </authorList>
    </citation>
    <scope>NUCLEOTIDE SEQUENCE [LARGE SCALE GENOMIC DNA]</scope>
</reference>
<dbReference type="EnsemblMetazoa" id="Aqu2.1.24264_001">
    <property type="protein sequence ID" value="Aqu2.1.24264_001"/>
    <property type="gene ID" value="Aqu2.1.24264"/>
</dbReference>
<evidence type="ECO:0000256" key="1">
    <source>
        <dbReference type="ARBA" id="ARBA00024332"/>
    </source>
</evidence>
<gene>
    <name evidence="5" type="primary">100638013</name>
</gene>
<dbReference type="KEGG" id="aqu:100638013"/>
<feature type="compositionally biased region" description="Basic and acidic residues" evidence="3">
    <location>
        <begin position="7"/>
        <end position="69"/>
    </location>
</feature>
<dbReference type="GO" id="GO:0048487">
    <property type="term" value="F:beta-tubulin binding"/>
    <property type="evidence" value="ECO:0007669"/>
    <property type="project" value="TreeGrafter"/>
</dbReference>
<dbReference type="PANTHER" id="PTHR20929">
    <property type="entry name" value="LUNG ADENOMA SUSCEPTIBILITY 1-RELATED"/>
    <property type="match status" value="1"/>
</dbReference>
<evidence type="ECO:0000259" key="4">
    <source>
        <dbReference type="Pfam" id="PF15927"/>
    </source>
</evidence>
<evidence type="ECO:0000313" key="5">
    <source>
        <dbReference type="EnsemblMetazoa" id="Aqu2.1.24264_001"/>
    </source>
</evidence>
<dbReference type="PRINTS" id="PR02043">
    <property type="entry name" value="CANCERSCCP1"/>
</dbReference>
<accession>A0A1X7U9V5</accession>
<keyword evidence="6" id="KW-1185">Reference proteome</keyword>
<dbReference type="InParanoid" id="A0A1X7U9V5"/>
<dbReference type="GO" id="GO:0008017">
    <property type="term" value="F:microtubule binding"/>
    <property type="evidence" value="ECO:0007669"/>
    <property type="project" value="TreeGrafter"/>
</dbReference>
<organism evidence="5">
    <name type="scientific">Amphimedon queenslandica</name>
    <name type="common">Sponge</name>
    <dbReference type="NCBI Taxonomy" id="400682"/>
    <lineage>
        <taxon>Eukaryota</taxon>
        <taxon>Metazoa</taxon>
        <taxon>Porifera</taxon>
        <taxon>Demospongiae</taxon>
        <taxon>Heteroscleromorpha</taxon>
        <taxon>Haplosclerida</taxon>
        <taxon>Niphatidae</taxon>
        <taxon>Amphimedon</taxon>
    </lineage>
</organism>
<keyword evidence="2" id="KW-0175">Coiled coil</keyword>
<dbReference type="AlphaFoldDB" id="A0A1X7U9V5"/>
<evidence type="ECO:0000256" key="2">
    <source>
        <dbReference type="SAM" id="Coils"/>
    </source>
</evidence>
<feature type="domain" description="IC97/Casc1 N-terminal" evidence="4">
    <location>
        <begin position="20"/>
        <end position="218"/>
    </location>
</feature>
<sequence length="710" mass="81066">MPPKKLSKAEKDRLKHEAEKRAQEEEEQRIREEEELRKKEEEERKRKEEEEQKLREEEQARFVEERAKYDELKTDHQTKIKEWKKTEKESKEWEHYVSCNKLPLPSSQQSLNTYFSTFSERRPPATMSDTLKRLRELFQVLEELEKEVQDEDNSDDAIHHYIDKVQSLILTEVDKGTLLVMKHPQDHIDNETFNLLIEEHIPSHMTYCLWGNIVKNPRLKEFSFNYCSFTIDLPKSMTMLDVSVRLLTLSYDTLSPLSKTYKINEEPTTGGDITSEDTPPETEEINVAAAAENGGEKKEETEAVEATGNGVQESNGATQDSNETQEQTTENNEATAASDNVETNGDKNSPPDENIPDGEEIDLRGYSIVGCTPLLLQLIVLPPQPKSVNNWIITQNTMDSLIESPPLTEPSGAPSVISARMNLPEPYHYPEDEASFQLAQWDRNSNSWKHGNLKEVKFDLTGKRVSFVMTTFSPLAILIDAYNNLPYQSWELLPLDIDHTLLHIVGSSVEMSIEIKGAESALIKPLEVPAVEELINKRFSSPKQLIKALKRIGFHFFPENDAHKYTSLTEKDKELELSTYEYMSMACGGWGFQWSQWNEKGGRVGSIVQAAPIDGNQQKILKNEASSEQVDTWRLYLSTMEKAMTLQSKENGDDFSEELPDGKITHSDLYTALTSEASNEILELMARTNHVHIHTVKQWLTATRPLVATC</sequence>
<dbReference type="PANTHER" id="PTHR20929:SF11">
    <property type="entry name" value="DYNEIN AXONEMAL INTERMEDIATE CHAIN 7"/>
    <property type="match status" value="1"/>
</dbReference>
<dbReference type="EnsemblMetazoa" id="XM_019999921.1">
    <property type="protein sequence ID" value="XP_019855480.1"/>
    <property type="gene ID" value="LOC100638013"/>
</dbReference>
<feature type="region of interest" description="Disordered" evidence="3">
    <location>
        <begin position="291"/>
        <end position="359"/>
    </location>
</feature>
<dbReference type="GO" id="GO:0005930">
    <property type="term" value="C:axoneme"/>
    <property type="evidence" value="ECO:0007669"/>
    <property type="project" value="TreeGrafter"/>
</dbReference>
<reference evidence="5" key="2">
    <citation type="submission" date="2017-05" db="UniProtKB">
        <authorList>
            <consortium name="EnsemblMetazoa"/>
        </authorList>
    </citation>
    <scope>IDENTIFICATION</scope>
</reference>
<feature type="coiled-coil region" evidence="2">
    <location>
        <begin position="127"/>
        <end position="154"/>
    </location>
</feature>
<protein>
    <recommendedName>
        <fullName evidence="4">IC97/Casc1 N-terminal domain-containing protein</fullName>
    </recommendedName>
</protein>
<evidence type="ECO:0000313" key="6">
    <source>
        <dbReference type="Proteomes" id="UP000007879"/>
    </source>
</evidence>
<feature type="region of interest" description="Disordered" evidence="3">
    <location>
        <begin position="1"/>
        <end position="69"/>
    </location>
</feature>
<proteinExistence type="inferred from homology"/>
<evidence type="ECO:0000256" key="3">
    <source>
        <dbReference type="SAM" id="MobiDB-lite"/>
    </source>
</evidence>
<dbReference type="InterPro" id="IPR031826">
    <property type="entry name" value="IC97/Casc1_N"/>
</dbReference>
<dbReference type="OrthoDB" id="297923at2759"/>
<dbReference type="Pfam" id="PF15927">
    <property type="entry name" value="Casc1_N"/>
    <property type="match status" value="1"/>
</dbReference>
<feature type="compositionally biased region" description="Low complexity" evidence="3">
    <location>
        <begin position="318"/>
        <end position="340"/>
    </location>
</feature>
<comment type="similarity">
    <text evidence="1">Belongs to the DNAI7 family.</text>
</comment>
<dbReference type="eggNOG" id="ENOG502QQM9">
    <property type="taxonomic scope" value="Eukaryota"/>
</dbReference>
<dbReference type="Proteomes" id="UP000007879">
    <property type="component" value="Unassembled WGS sequence"/>
</dbReference>
<name>A0A1X7U9V5_AMPQE</name>
<dbReference type="InterPro" id="IPR023247">
    <property type="entry name" value="IC97/Dnai7-like"/>
</dbReference>